<protein>
    <submittedName>
        <fullName evidence="2">Uncharacterized protein</fullName>
    </submittedName>
</protein>
<dbReference type="Proteomes" id="UP000326924">
    <property type="component" value="Unassembled WGS sequence"/>
</dbReference>
<feature type="compositionally biased region" description="Low complexity" evidence="1">
    <location>
        <begin position="17"/>
        <end position="41"/>
    </location>
</feature>
<sequence>MTSAIPIHAYHPPRHPTTPTSHVTPRSSTSTGYYASSTTSTQHTSYWPNGPSSVSTISSTSPRLNAGLAAAQFVTGRLHKRARSGPKTPEEIPDEMFDEGFFSGPGSPPPVDLFVKPTIKSKNKIKPLLKKVSGSRNNSLDLSRSDGGLPGGVGLGIYDSPGYESSGVDEDVLETAFPKHPRQRHSRTISGLSTTNASSPLVAGANPTQPFAHPKRQVPRRGAYTPDLSRDGSSESSDESEDEWQTRRLVLSGSSRGASHGLSINTNYDGHSTPRLTSTSTTDLTQANSQTPVTAPAPVPPESPVDSLNTISSLPLKQKRGRYLKDSKSKKQRRDPSPSFAASVTAARLAWEAKEEKKEEKREQKRRRSEAKEGERRTSTSSNRGRGNSGSSTQTIWDEPEPQFEKYRDEDEVYTGRNSPVPTVKAESTTSRERNATGKKWGLLSSDPKSSSSGSSKNGLKKRWLGFMVWVRIGMVRLGRKMGF</sequence>
<accession>A0A5J5EP51</accession>
<dbReference type="InParanoid" id="A0A5J5EP51"/>
<evidence type="ECO:0000313" key="2">
    <source>
        <dbReference type="EMBL" id="KAA8898454.1"/>
    </source>
</evidence>
<organism evidence="2 3">
    <name type="scientific">Sphaerosporella brunnea</name>
    <dbReference type="NCBI Taxonomy" id="1250544"/>
    <lineage>
        <taxon>Eukaryota</taxon>
        <taxon>Fungi</taxon>
        <taxon>Dikarya</taxon>
        <taxon>Ascomycota</taxon>
        <taxon>Pezizomycotina</taxon>
        <taxon>Pezizomycetes</taxon>
        <taxon>Pezizales</taxon>
        <taxon>Pyronemataceae</taxon>
        <taxon>Sphaerosporella</taxon>
    </lineage>
</organism>
<comment type="caution">
    <text evidence="2">The sequence shown here is derived from an EMBL/GenBank/DDBJ whole genome shotgun (WGS) entry which is preliminary data.</text>
</comment>
<reference evidence="2 3" key="1">
    <citation type="submission" date="2019-09" db="EMBL/GenBank/DDBJ databases">
        <title>Draft genome of the ectomycorrhizal ascomycete Sphaerosporella brunnea.</title>
        <authorList>
            <consortium name="DOE Joint Genome Institute"/>
            <person name="Benucci G.M."/>
            <person name="Marozzi G."/>
            <person name="Antonielli L."/>
            <person name="Sanchez S."/>
            <person name="Marco P."/>
            <person name="Wang X."/>
            <person name="Falini L.B."/>
            <person name="Barry K."/>
            <person name="Haridas S."/>
            <person name="Lipzen A."/>
            <person name="Labutti K."/>
            <person name="Grigoriev I.V."/>
            <person name="Murat C."/>
            <person name="Martin F."/>
            <person name="Albertini E."/>
            <person name="Donnini D."/>
            <person name="Bonito G."/>
        </authorList>
    </citation>
    <scope>NUCLEOTIDE SEQUENCE [LARGE SCALE GENOMIC DNA]</scope>
    <source>
        <strain evidence="2 3">Sb_GMNB300</strain>
    </source>
</reference>
<name>A0A5J5EP51_9PEZI</name>
<gene>
    <name evidence="2" type="ORF">FN846DRAFT_910085</name>
</gene>
<feature type="compositionally biased region" description="Polar residues" evidence="1">
    <location>
        <begin position="306"/>
        <end position="315"/>
    </location>
</feature>
<dbReference type="OrthoDB" id="5377213at2759"/>
<feature type="compositionally biased region" description="Low complexity" evidence="1">
    <location>
        <begin position="379"/>
        <end position="392"/>
    </location>
</feature>
<evidence type="ECO:0000256" key="1">
    <source>
        <dbReference type="SAM" id="MobiDB-lite"/>
    </source>
</evidence>
<feature type="compositionally biased region" description="Polar residues" evidence="1">
    <location>
        <begin position="42"/>
        <end position="51"/>
    </location>
</feature>
<feature type="compositionally biased region" description="Basic and acidic residues" evidence="1">
    <location>
        <begin position="351"/>
        <end position="363"/>
    </location>
</feature>
<feature type="region of interest" description="Disordered" evidence="1">
    <location>
        <begin position="132"/>
        <end position="151"/>
    </location>
</feature>
<proteinExistence type="predicted"/>
<dbReference type="AlphaFoldDB" id="A0A5J5EP51"/>
<feature type="compositionally biased region" description="Polar residues" evidence="1">
    <location>
        <begin position="252"/>
        <end position="290"/>
    </location>
</feature>
<keyword evidence="3" id="KW-1185">Reference proteome</keyword>
<feature type="region of interest" description="Disordered" evidence="1">
    <location>
        <begin position="1"/>
        <end position="59"/>
    </location>
</feature>
<evidence type="ECO:0000313" key="3">
    <source>
        <dbReference type="Proteomes" id="UP000326924"/>
    </source>
</evidence>
<dbReference type="EMBL" id="VXIS01000185">
    <property type="protein sequence ID" value="KAA8898454.1"/>
    <property type="molecule type" value="Genomic_DNA"/>
</dbReference>
<feature type="compositionally biased region" description="Low complexity" evidence="1">
    <location>
        <begin position="442"/>
        <end position="458"/>
    </location>
</feature>
<feature type="compositionally biased region" description="Polar residues" evidence="1">
    <location>
        <begin position="188"/>
        <end position="199"/>
    </location>
</feature>
<feature type="region of interest" description="Disordered" evidence="1">
    <location>
        <begin position="175"/>
        <end position="459"/>
    </location>
</feature>
<feature type="compositionally biased region" description="Polar residues" evidence="1">
    <location>
        <begin position="416"/>
        <end position="429"/>
    </location>
</feature>